<name>A0A699GLK8_TANCI</name>
<keyword evidence="1" id="KW-0548">Nucleotidyltransferase</keyword>
<gene>
    <name evidence="1" type="ORF">Tci_016338</name>
</gene>
<comment type="caution">
    <text evidence="1">The sequence shown here is derived from an EMBL/GenBank/DDBJ whole genome shotgun (WGS) entry which is preliminary data.</text>
</comment>
<dbReference type="PANTHER" id="PTHR34072">
    <property type="entry name" value="ENZYMATIC POLYPROTEIN-RELATED"/>
    <property type="match status" value="1"/>
</dbReference>
<keyword evidence="1" id="KW-0695">RNA-directed DNA polymerase</keyword>
<evidence type="ECO:0000313" key="1">
    <source>
        <dbReference type="EMBL" id="GEU44360.1"/>
    </source>
</evidence>
<sequence>MIDSQGIHVDPAKIESIKDWASPKTATEIYHKSLQHILDQKELNMRQRHWLELLSDYDCKIHYHPGKSNVAADALSRKERIKPSRVRALVMTISLDLPKQILEAQTEEKLEQRADGTLCLNNKIWLPRYGDLRSFFIQRSQKRDDILERHIDVDKKFTEDNAADLTAYLQVFEMESLINCSGLSSRHKTGLSKGRGYMIMNSLEEAKAVIALSGLWLKGYQRGPKKVLAFSHEWSVIVEALTCTQDWVRKSRTRINWDNVEDPIKEDEIVKDMKEKLEKQTDTLYVSDIKEREDAGTPKIIRRVKAALAF</sequence>
<keyword evidence="1" id="KW-0808">Transferase</keyword>
<dbReference type="GO" id="GO:0003964">
    <property type="term" value="F:RNA-directed DNA polymerase activity"/>
    <property type="evidence" value="ECO:0007669"/>
    <property type="project" value="UniProtKB-KW"/>
</dbReference>
<dbReference type="PANTHER" id="PTHR34072:SF52">
    <property type="entry name" value="RIBONUCLEASE H"/>
    <property type="match status" value="1"/>
</dbReference>
<dbReference type="AlphaFoldDB" id="A0A699GLK8"/>
<accession>A0A699GLK8</accession>
<organism evidence="1">
    <name type="scientific">Tanacetum cinerariifolium</name>
    <name type="common">Dalmatian daisy</name>
    <name type="synonym">Chrysanthemum cinerariifolium</name>
    <dbReference type="NCBI Taxonomy" id="118510"/>
    <lineage>
        <taxon>Eukaryota</taxon>
        <taxon>Viridiplantae</taxon>
        <taxon>Streptophyta</taxon>
        <taxon>Embryophyta</taxon>
        <taxon>Tracheophyta</taxon>
        <taxon>Spermatophyta</taxon>
        <taxon>Magnoliopsida</taxon>
        <taxon>eudicotyledons</taxon>
        <taxon>Gunneridae</taxon>
        <taxon>Pentapetalae</taxon>
        <taxon>asterids</taxon>
        <taxon>campanulids</taxon>
        <taxon>Asterales</taxon>
        <taxon>Asteraceae</taxon>
        <taxon>Asteroideae</taxon>
        <taxon>Anthemideae</taxon>
        <taxon>Anthemidinae</taxon>
        <taxon>Tanacetum</taxon>
    </lineage>
</organism>
<protein>
    <submittedName>
        <fullName evidence="1">Putative reverse transcriptase domain-containing protein</fullName>
    </submittedName>
</protein>
<dbReference type="EMBL" id="BKCJ010001836">
    <property type="protein sequence ID" value="GEU44360.1"/>
    <property type="molecule type" value="Genomic_DNA"/>
</dbReference>
<reference evidence="1" key="1">
    <citation type="journal article" date="2019" name="Sci. Rep.">
        <title>Draft genome of Tanacetum cinerariifolium, the natural source of mosquito coil.</title>
        <authorList>
            <person name="Yamashiro T."/>
            <person name="Shiraishi A."/>
            <person name="Satake H."/>
            <person name="Nakayama K."/>
        </authorList>
    </citation>
    <scope>NUCLEOTIDE SEQUENCE</scope>
</reference>
<proteinExistence type="predicted"/>